<accession>A0A427B640</accession>
<evidence type="ECO:0000256" key="1">
    <source>
        <dbReference type="SAM" id="MobiDB-lite"/>
    </source>
</evidence>
<comment type="caution">
    <text evidence="2">The sequence shown here is derived from an EMBL/GenBank/DDBJ whole genome shotgun (WGS) entry which is preliminary data.</text>
</comment>
<proteinExistence type="predicted"/>
<protein>
    <submittedName>
        <fullName evidence="2">Uncharacterized protein</fullName>
    </submittedName>
</protein>
<gene>
    <name evidence="2" type="ORF">B296_00012547</name>
</gene>
<sequence>MAGNLRCREMMGRGRPLRAALIWRYAQRACVGARRQPVTLPSRRNGDTFGDSLSLSSVVASTALFFSLFPGKRYRRFVMVGCPLAETVLCFVLLLRYVRQGGGDTCNDNVTIPRSTDSPIDNRHVNSINESMTGDLIRSASDVVLLMTIPRTTNFVDVTRLDSSRSRMEAKEGSNGHGDVNSDQISHLITPKLSLSGLLHPHAQGPKP</sequence>
<dbReference type="AlphaFoldDB" id="A0A427B640"/>
<name>A0A427B640_ENSVE</name>
<evidence type="ECO:0000313" key="3">
    <source>
        <dbReference type="Proteomes" id="UP000287651"/>
    </source>
</evidence>
<feature type="compositionally biased region" description="Basic and acidic residues" evidence="1">
    <location>
        <begin position="163"/>
        <end position="174"/>
    </location>
</feature>
<dbReference type="Proteomes" id="UP000287651">
    <property type="component" value="Unassembled WGS sequence"/>
</dbReference>
<organism evidence="2 3">
    <name type="scientific">Ensete ventricosum</name>
    <name type="common">Abyssinian banana</name>
    <name type="synonym">Musa ensete</name>
    <dbReference type="NCBI Taxonomy" id="4639"/>
    <lineage>
        <taxon>Eukaryota</taxon>
        <taxon>Viridiplantae</taxon>
        <taxon>Streptophyta</taxon>
        <taxon>Embryophyta</taxon>
        <taxon>Tracheophyta</taxon>
        <taxon>Spermatophyta</taxon>
        <taxon>Magnoliopsida</taxon>
        <taxon>Liliopsida</taxon>
        <taxon>Zingiberales</taxon>
        <taxon>Musaceae</taxon>
        <taxon>Ensete</taxon>
    </lineage>
</organism>
<dbReference type="EMBL" id="AMZH03000405">
    <property type="protein sequence ID" value="RRT83938.1"/>
    <property type="molecule type" value="Genomic_DNA"/>
</dbReference>
<feature type="region of interest" description="Disordered" evidence="1">
    <location>
        <begin position="163"/>
        <end position="183"/>
    </location>
</feature>
<evidence type="ECO:0000313" key="2">
    <source>
        <dbReference type="EMBL" id="RRT83938.1"/>
    </source>
</evidence>
<reference evidence="2 3" key="1">
    <citation type="journal article" date="2014" name="Agronomy (Basel)">
        <title>A Draft Genome Sequence for Ensete ventricosum, the Drought-Tolerant Tree Against Hunger.</title>
        <authorList>
            <person name="Harrison J."/>
            <person name="Moore K.A."/>
            <person name="Paszkiewicz K."/>
            <person name="Jones T."/>
            <person name="Grant M."/>
            <person name="Ambacheew D."/>
            <person name="Muzemil S."/>
            <person name="Studholme D.J."/>
        </authorList>
    </citation>
    <scope>NUCLEOTIDE SEQUENCE [LARGE SCALE GENOMIC DNA]</scope>
</reference>